<evidence type="ECO:0000313" key="2">
    <source>
        <dbReference type="EMBL" id="CAK6435504.1"/>
    </source>
</evidence>
<dbReference type="Proteomes" id="UP001314169">
    <property type="component" value="Chromosome 13"/>
</dbReference>
<sequence>MTLPWAQLKPNVQGCRCRDQGEPTPQDAAGPSGERGQAPTHSFPKGFCSFSVQFPLQLRPTGAHINNTNAEFHGCSSPGNTEPSMAGGGAADGVSETNQLSGVSWASPGRAMSCQLGSL</sequence>
<accession>A0ABN9ZFU0</accession>
<gene>
    <name evidence="2" type="ORF">MPIPNATIZW_LOCUS3810</name>
</gene>
<evidence type="ECO:0000313" key="3">
    <source>
        <dbReference type="Proteomes" id="UP001314169"/>
    </source>
</evidence>
<reference evidence="2" key="1">
    <citation type="submission" date="2023-12" db="EMBL/GenBank/DDBJ databases">
        <authorList>
            <person name="Brown T."/>
        </authorList>
    </citation>
    <scope>NUCLEOTIDE SEQUENCE</scope>
</reference>
<feature type="region of interest" description="Disordered" evidence="1">
    <location>
        <begin position="10"/>
        <end position="44"/>
    </location>
</feature>
<organism evidence="2 3">
    <name type="scientific">Pipistrellus nathusii</name>
    <name type="common">Nathusius' pipistrelle</name>
    <dbReference type="NCBI Taxonomy" id="59473"/>
    <lineage>
        <taxon>Eukaryota</taxon>
        <taxon>Metazoa</taxon>
        <taxon>Chordata</taxon>
        <taxon>Craniata</taxon>
        <taxon>Vertebrata</taxon>
        <taxon>Euteleostomi</taxon>
        <taxon>Mammalia</taxon>
        <taxon>Eutheria</taxon>
        <taxon>Laurasiatheria</taxon>
        <taxon>Chiroptera</taxon>
        <taxon>Yangochiroptera</taxon>
        <taxon>Vespertilionidae</taxon>
        <taxon>Pipistrellus</taxon>
    </lineage>
</organism>
<proteinExistence type="predicted"/>
<feature type="compositionally biased region" description="Polar residues" evidence="1">
    <location>
        <begin position="95"/>
        <end position="104"/>
    </location>
</feature>
<evidence type="ECO:0000256" key="1">
    <source>
        <dbReference type="SAM" id="MobiDB-lite"/>
    </source>
</evidence>
<protein>
    <submittedName>
        <fullName evidence="2">Uncharacterized protein</fullName>
    </submittedName>
</protein>
<name>A0ABN9ZFU0_PIPNA</name>
<keyword evidence="3" id="KW-1185">Reference proteome</keyword>
<dbReference type="EMBL" id="OY882870">
    <property type="protein sequence ID" value="CAK6435504.1"/>
    <property type="molecule type" value="Genomic_DNA"/>
</dbReference>
<feature type="region of interest" description="Disordered" evidence="1">
    <location>
        <begin position="65"/>
        <end position="108"/>
    </location>
</feature>